<feature type="transmembrane region" description="Helical" evidence="1">
    <location>
        <begin position="21"/>
        <end position="45"/>
    </location>
</feature>
<accession>A0A840IUR2</accession>
<feature type="transmembrane region" description="Helical" evidence="1">
    <location>
        <begin position="65"/>
        <end position="89"/>
    </location>
</feature>
<reference evidence="2 3" key="1">
    <citation type="submission" date="2020-08" db="EMBL/GenBank/DDBJ databases">
        <title>Sequencing the genomes of 1000 actinobacteria strains.</title>
        <authorList>
            <person name="Klenk H.-P."/>
        </authorList>
    </citation>
    <scope>NUCLEOTIDE SEQUENCE [LARGE SCALE GENOMIC DNA]</scope>
    <source>
        <strain evidence="2 3">DSM 45859</strain>
    </source>
</reference>
<evidence type="ECO:0000313" key="2">
    <source>
        <dbReference type="EMBL" id="MBB4684714.1"/>
    </source>
</evidence>
<name>A0A840IUR2_9PSEU</name>
<keyword evidence="1" id="KW-0812">Transmembrane</keyword>
<proteinExistence type="predicted"/>
<comment type="caution">
    <text evidence="2">The sequence shown here is derived from an EMBL/GenBank/DDBJ whole genome shotgun (WGS) entry which is preliminary data.</text>
</comment>
<dbReference type="EMBL" id="JACHMG010000001">
    <property type="protein sequence ID" value="MBB4684714.1"/>
    <property type="molecule type" value="Genomic_DNA"/>
</dbReference>
<keyword evidence="3" id="KW-1185">Reference proteome</keyword>
<evidence type="ECO:0000256" key="1">
    <source>
        <dbReference type="SAM" id="Phobius"/>
    </source>
</evidence>
<dbReference type="RefSeq" id="WP_184779855.1">
    <property type="nucleotide sequence ID" value="NZ_JACHMG010000001.1"/>
</dbReference>
<gene>
    <name evidence="2" type="ORF">BJY18_002199</name>
</gene>
<dbReference type="Proteomes" id="UP000581769">
    <property type="component" value="Unassembled WGS sequence"/>
</dbReference>
<keyword evidence="1" id="KW-1133">Transmembrane helix</keyword>
<protein>
    <recommendedName>
        <fullName evidence="4">Alkaline shock response membrane anchor protein AmaP</fullName>
    </recommendedName>
</protein>
<organism evidence="2 3">
    <name type="scientific">Amycolatopsis jiangsuensis</name>
    <dbReference type="NCBI Taxonomy" id="1181879"/>
    <lineage>
        <taxon>Bacteria</taxon>
        <taxon>Bacillati</taxon>
        <taxon>Actinomycetota</taxon>
        <taxon>Actinomycetes</taxon>
        <taxon>Pseudonocardiales</taxon>
        <taxon>Pseudonocardiaceae</taxon>
        <taxon>Amycolatopsis</taxon>
    </lineage>
</organism>
<evidence type="ECO:0008006" key="4">
    <source>
        <dbReference type="Google" id="ProtNLM"/>
    </source>
</evidence>
<evidence type="ECO:0000313" key="3">
    <source>
        <dbReference type="Proteomes" id="UP000581769"/>
    </source>
</evidence>
<keyword evidence="1" id="KW-0472">Membrane</keyword>
<dbReference type="AlphaFoldDB" id="A0A840IUR2"/>
<sequence>MSSVAAARRAQGRSYGAERTLTCLVGAVAVLAGAAALVVGMGWLGRFRGHRPVLDPIAMDWLHGHVLYARIGAIVLGVLLLVLGLWWLLRSLRPERHPDLRLDETPGAELTVTSGALAGAVRTDAEQVEGVTRARVRSVGTDAEPALRITLWLGEGTEVRRVWEDLEGHVLTRARESLGVDTLPTAVRLELDTAGAARVR</sequence>